<dbReference type="STRING" id="80876.SAMN05421779_105147"/>
<keyword evidence="2" id="KW-0902">Two-component regulatory system</keyword>
<dbReference type="InterPro" id="IPR050595">
    <property type="entry name" value="Bact_response_regulator"/>
</dbReference>
<feature type="modified residue" description="4-aspartylphosphate" evidence="3">
    <location>
        <position position="58"/>
    </location>
</feature>
<dbReference type="PROSITE" id="PS50110">
    <property type="entry name" value="RESPONSE_REGULATORY"/>
    <property type="match status" value="1"/>
</dbReference>
<dbReference type="InterPro" id="IPR011006">
    <property type="entry name" value="CheY-like_superfamily"/>
</dbReference>
<evidence type="ECO:0000259" key="5">
    <source>
        <dbReference type="PROSITE" id="PS50110"/>
    </source>
</evidence>
<organism evidence="6 7">
    <name type="scientific">Insolitispirillum peregrinum</name>
    <dbReference type="NCBI Taxonomy" id="80876"/>
    <lineage>
        <taxon>Bacteria</taxon>
        <taxon>Pseudomonadati</taxon>
        <taxon>Pseudomonadota</taxon>
        <taxon>Alphaproteobacteria</taxon>
        <taxon>Rhodospirillales</taxon>
        <taxon>Novispirillaceae</taxon>
        <taxon>Insolitispirillum</taxon>
    </lineage>
</organism>
<dbReference type="PANTHER" id="PTHR44591:SF14">
    <property type="entry name" value="PROTEIN PILG"/>
    <property type="match status" value="1"/>
</dbReference>
<accession>A0A1N7NIM3</accession>
<feature type="domain" description="Response regulatory" evidence="5">
    <location>
        <begin position="8"/>
        <end position="127"/>
    </location>
</feature>
<sequence length="176" mass="19912">MAAIQSLSVTVVEDNPNMRLMLCQVLRVIGVSDLVEARNGHEAIDALRQSRPDVLITDCNMAPVDGLELTRWVRTSEDSPDSYMPILMVSSLTDPRVHQRARDVGISHFLPKPFQPRELIGALFQVIRQPRPFVRTDSYFGPDRRQGERGGMMFDGPDRRLFGSDTEVIQEGENYI</sequence>
<dbReference type="AlphaFoldDB" id="A0A1N7NIM3"/>
<feature type="region of interest" description="Disordered" evidence="4">
    <location>
        <begin position="137"/>
        <end position="157"/>
    </location>
</feature>
<reference evidence="6 7" key="1">
    <citation type="submission" date="2017-01" db="EMBL/GenBank/DDBJ databases">
        <authorList>
            <person name="Mah S.A."/>
            <person name="Swanson W.J."/>
            <person name="Moy G.W."/>
            <person name="Vacquier V.D."/>
        </authorList>
    </citation>
    <scope>NUCLEOTIDE SEQUENCE [LARGE SCALE GENOMIC DNA]</scope>
    <source>
        <strain evidence="6 7">DSM 11589</strain>
    </source>
</reference>
<name>A0A1N7NIM3_9PROT</name>
<evidence type="ECO:0000256" key="1">
    <source>
        <dbReference type="ARBA" id="ARBA00022553"/>
    </source>
</evidence>
<dbReference type="SMART" id="SM00448">
    <property type="entry name" value="REC"/>
    <property type="match status" value="1"/>
</dbReference>
<dbReference type="Pfam" id="PF00072">
    <property type="entry name" value="Response_reg"/>
    <property type="match status" value="1"/>
</dbReference>
<evidence type="ECO:0000256" key="2">
    <source>
        <dbReference type="ARBA" id="ARBA00023012"/>
    </source>
</evidence>
<dbReference type="GO" id="GO:0000160">
    <property type="term" value="P:phosphorelay signal transduction system"/>
    <property type="evidence" value="ECO:0007669"/>
    <property type="project" value="UniProtKB-KW"/>
</dbReference>
<dbReference type="RefSeq" id="WP_076401077.1">
    <property type="nucleotide sequence ID" value="NZ_FTOA01000005.1"/>
</dbReference>
<evidence type="ECO:0000313" key="7">
    <source>
        <dbReference type="Proteomes" id="UP000185678"/>
    </source>
</evidence>
<proteinExistence type="predicted"/>
<gene>
    <name evidence="6" type="ORF">SAMN05421779_105147</name>
</gene>
<evidence type="ECO:0000313" key="6">
    <source>
        <dbReference type="EMBL" id="SIS98137.1"/>
    </source>
</evidence>
<keyword evidence="7" id="KW-1185">Reference proteome</keyword>
<evidence type="ECO:0000256" key="3">
    <source>
        <dbReference type="PROSITE-ProRule" id="PRU00169"/>
    </source>
</evidence>
<evidence type="ECO:0000256" key="4">
    <source>
        <dbReference type="SAM" id="MobiDB-lite"/>
    </source>
</evidence>
<dbReference type="Gene3D" id="3.40.50.2300">
    <property type="match status" value="1"/>
</dbReference>
<dbReference type="InterPro" id="IPR001789">
    <property type="entry name" value="Sig_transdc_resp-reg_receiver"/>
</dbReference>
<dbReference type="EMBL" id="FTOA01000005">
    <property type="protein sequence ID" value="SIS98137.1"/>
    <property type="molecule type" value="Genomic_DNA"/>
</dbReference>
<protein>
    <submittedName>
        <fullName evidence="6">Response regulator receiver domain-containing protein</fullName>
    </submittedName>
</protein>
<dbReference type="Proteomes" id="UP000185678">
    <property type="component" value="Unassembled WGS sequence"/>
</dbReference>
<dbReference type="CDD" id="cd17546">
    <property type="entry name" value="REC_hyHK_CKI1_RcsC-like"/>
    <property type="match status" value="1"/>
</dbReference>
<keyword evidence="1 3" id="KW-0597">Phosphoprotein</keyword>
<dbReference type="PANTHER" id="PTHR44591">
    <property type="entry name" value="STRESS RESPONSE REGULATOR PROTEIN 1"/>
    <property type="match status" value="1"/>
</dbReference>
<dbReference type="SUPFAM" id="SSF52172">
    <property type="entry name" value="CheY-like"/>
    <property type="match status" value="1"/>
</dbReference>